<feature type="compositionally biased region" description="Basic and acidic residues" evidence="1">
    <location>
        <begin position="197"/>
        <end position="210"/>
    </location>
</feature>
<gene>
    <name evidence="3" type="ORF">NDU88_003204</name>
</gene>
<reference evidence="3" key="1">
    <citation type="journal article" date="2022" name="bioRxiv">
        <title>Sequencing and chromosome-scale assembly of the giantPleurodeles waltlgenome.</title>
        <authorList>
            <person name="Brown T."/>
            <person name="Elewa A."/>
            <person name="Iarovenko S."/>
            <person name="Subramanian E."/>
            <person name="Araus A.J."/>
            <person name="Petzold A."/>
            <person name="Susuki M."/>
            <person name="Suzuki K.-i.T."/>
            <person name="Hayashi T."/>
            <person name="Toyoda A."/>
            <person name="Oliveira C."/>
            <person name="Osipova E."/>
            <person name="Leigh N.D."/>
            <person name="Simon A."/>
            <person name="Yun M.H."/>
        </authorList>
    </citation>
    <scope>NUCLEOTIDE SEQUENCE</scope>
    <source>
        <strain evidence="3">20211129_DDA</strain>
        <tissue evidence="3">Liver</tissue>
    </source>
</reference>
<accession>A0AAV7LHV3</accession>
<evidence type="ECO:0000313" key="4">
    <source>
        <dbReference type="Proteomes" id="UP001066276"/>
    </source>
</evidence>
<dbReference type="InterPro" id="IPR056924">
    <property type="entry name" value="SH3_Tf2-1"/>
</dbReference>
<keyword evidence="4" id="KW-1185">Reference proteome</keyword>
<feature type="domain" description="Tf2-1-like SH3-like" evidence="2">
    <location>
        <begin position="69"/>
        <end position="100"/>
    </location>
</feature>
<sequence>MLAEQWEETDDETKDLLTYIKELRENLQSVWEKAHTTLREAQEKQKKGYDTRSVLRSLKIGDKALVLLPSSENKLLARWQGPYEVLEQINHTTYKLALPHGQESRPSYWLSVVPAGRVGRKRGGPGVSRRDRPERKPPGSGCRADPKELKDQGGEESTVVWSSWERTRLDPRSPHSPNPGRRSLAPGSIRLGPATLQEKRGQARYGARDG</sequence>
<comment type="caution">
    <text evidence="3">The sequence shown here is derived from an EMBL/GenBank/DDBJ whole genome shotgun (WGS) entry which is preliminary data.</text>
</comment>
<feature type="region of interest" description="Disordered" evidence="1">
    <location>
        <begin position="119"/>
        <end position="210"/>
    </location>
</feature>
<evidence type="ECO:0000256" key="1">
    <source>
        <dbReference type="SAM" id="MobiDB-lite"/>
    </source>
</evidence>
<protein>
    <recommendedName>
        <fullName evidence="2">Tf2-1-like SH3-like domain-containing protein</fullName>
    </recommendedName>
</protein>
<evidence type="ECO:0000313" key="3">
    <source>
        <dbReference type="EMBL" id="KAJ1090064.1"/>
    </source>
</evidence>
<dbReference type="Proteomes" id="UP001066276">
    <property type="component" value="Chromosome 11"/>
</dbReference>
<proteinExistence type="predicted"/>
<name>A0AAV7LHV3_PLEWA</name>
<organism evidence="3 4">
    <name type="scientific">Pleurodeles waltl</name>
    <name type="common">Iberian ribbed newt</name>
    <dbReference type="NCBI Taxonomy" id="8319"/>
    <lineage>
        <taxon>Eukaryota</taxon>
        <taxon>Metazoa</taxon>
        <taxon>Chordata</taxon>
        <taxon>Craniata</taxon>
        <taxon>Vertebrata</taxon>
        <taxon>Euteleostomi</taxon>
        <taxon>Amphibia</taxon>
        <taxon>Batrachia</taxon>
        <taxon>Caudata</taxon>
        <taxon>Salamandroidea</taxon>
        <taxon>Salamandridae</taxon>
        <taxon>Pleurodelinae</taxon>
        <taxon>Pleurodeles</taxon>
    </lineage>
</organism>
<feature type="compositionally biased region" description="Basic and acidic residues" evidence="1">
    <location>
        <begin position="128"/>
        <end position="137"/>
    </location>
</feature>
<dbReference type="AlphaFoldDB" id="A0AAV7LHV3"/>
<evidence type="ECO:0000259" key="2">
    <source>
        <dbReference type="Pfam" id="PF24626"/>
    </source>
</evidence>
<dbReference type="Pfam" id="PF24626">
    <property type="entry name" value="SH3_Tf2-1"/>
    <property type="match status" value="1"/>
</dbReference>
<dbReference type="EMBL" id="JANPWB010000015">
    <property type="protein sequence ID" value="KAJ1090064.1"/>
    <property type="molecule type" value="Genomic_DNA"/>
</dbReference>
<feature type="compositionally biased region" description="Basic and acidic residues" evidence="1">
    <location>
        <begin position="144"/>
        <end position="153"/>
    </location>
</feature>